<proteinExistence type="predicted"/>
<dbReference type="Pfam" id="PF06075">
    <property type="entry name" value="DUF936"/>
    <property type="match status" value="1"/>
</dbReference>
<organism evidence="4 5">
    <name type="scientific">Jatropha curcas</name>
    <name type="common">Barbados nut</name>
    <dbReference type="NCBI Taxonomy" id="180498"/>
    <lineage>
        <taxon>Eukaryota</taxon>
        <taxon>Viridiplantae</taxon>
        <taxon>Streptophyta</taxon>
        <taxon>Embryophyta</taxon>
        <taxon>Tracheophyta</taxon>
        <taxon>Spermatophyta</taxon>
        <taxon>Magnoliopsida</taxon>
        <taxon>eudicotyledons</taxon>
        <taxon>Gunneridae</taxon>
        <taxon>Pentapetalae</taxon>
        <taxon>rosids</taxon>
        <taxon>fabids</taxon>
        <taxon>Malpighiales</taxon>
        <taxon>Euphorbiaceae</taxon>
        <taxon>Crotonoideae</taxon>
        <taxon>Jatropheae</taxon>
        <taxon>Jatropha</taxon>
    </lineage>
</organism>
<sequence length="577" mass="64469">MAFLTPGVLSKLLENAGNKDVSVTGEHRSALLQVVEILPSLAGAEDPWQSTGFFLKVSDSLHSAYVSIPDEDMDLIYSDKIQLGQFVYISRLDWGSPVPVLRGLKPVPRRRPCVGNPKDLVSSDLLPIKANVNVNLSKEKKGSKNESLTKTKKRAVDSKVEGLEMRRLSLDSARRIWDQTPTPKSSSHTNLSLKSSNSNVHLDKKASPKNDSTLKRPTLCVSPLKSKNQQSSPKVPAKPLKNDFKSAADRTIPSCLVKVPTSSKTWSEQEQRISWNVLPPTIQNLGKETVHHRNVAFLAAVSAVEEASVAENVIRCMQEFAELCKSPENIYSGSLVEQYLDLHQNMQKAAVVINSLLSDSRLETKSSFYNSQHCLSADVEKTKTSRSAASWLHAAIETNLSKFILFKKPEKSEMVNSNNCHYVVLENSTEDFKSENQSPQNNQRPRNNSNLSDSSPKQVPSLVRHLSVRKKMDLKREHCPKGNGLKKAASLAEKLLLHSRGWFLEYMEKSLNNGFQFCRAEGSEIACLLGQLKRVNQWLDDLSSREVMTSGRVEDLRKKLYEFLLEHVETAVAAVNR</sequence>
<accession>A0A067J9E6</accession>
<dbReference type="InterPro" id="IPR049172">
    <property type="entry name" value="DUF6857_pln"/>
</dbReference>
<protein>
    <recommendedName>
        <fullName evidence="6">DUF936 family protein</fullName>
    </recommendedName>
</protein>
<dbReference type="KEGG" id="jcu:105650319"/>
<gene>
    <name evidence="4" type="ORF">JCGZ_05255</name>
</gene>
<feature type="compositionally biased region" description="Low complexity" evidence="1">
    <location>
        <begin position="184"/>
        <end position="200"/>
    </location>
</feature>
<feature type="compositionally biased region" description="Low complexity" evidence="1">
    <location>
        <begin position="436"/>
        <end position="450"/>
    </location>
</feature>
<dbReference type="Proteomes" id="UP000027138">
    <property type="component" value="Unassembled WGS sequence"/>
</dbReference>
<evidence type="ECO:0000313" key="5">
    <source>
        <dbReference type="Proteomes" id="UP000027138"/>
    </source>
</evidence>
<dbReference type="Pfam" id="PF21647">
    <property type="entry name" value="DUF6857"/>
    <property type="match status" value="1"/>
</dbReference>
<evidence type="ECO:0000259" key="2">
    <source>
        <dbReference type="Pfam" id="PF06075"/>
    </source>
</evidence>
<feature type="region of interest" description="Disordered" evidence="1">
    <location>
        <begin position="431"/>
        <end position="461"/>
    </location>
</feature>
<keyword evidence="5" id="KW-1185">Reference proteome</keyword>
<dbReference type="InterPro" id="IPR010341">
    <property type="entry name" value="DUF936_pln"/>
</dbReference>
<feature type="domain" description="DUF6857" evidence="3">
    <location>
        <begin position="262"/>
        <end position="574"/>
    </location>
</feature>
<name>A0A067J9E6_JATCU</name>
<dbReference type="AlphaFoldDB" id="A0A067J9E6"/>
<feature type="region of interest" description="Disordered" evidence="1">
    <location>
        <begin position="137"/>
        <end position="160"/>
    </location>
</feature>
<dbReference type="PANTHER" id="PTHR31928">
    <property type="entry name" value="EXPRESSED PROTEIN"/>
    <property type="match status" value="1"/>
</dbReference>
<evidence type="ECO:0000259" key="3">
    <source>
        <dbReference type="Pfam" id="PF21647"/>
    </source>
</evidence>
<dbReference type="PANTHER" id="PTHR31928:SF7">
    <property type="entry name" value="FACTOR 1-DELTA, PUTATIVE (DUF936)-RELATED"/>
    <property type="match status" value="1"/>
</dbReference>
<feature type="domain" description="DUF936" evidence="2">
    <location>
        <begin position="4"/>
        <end position="121"/>
    </location>
</feature>
<evidence type="ECO:0008006" key="6">
    <source>
        <dbReference type="Google" id="ProtNLM"/>
    </source>
</evidence>
<dbReference type="STRING" id="180498.A0A067J9E6"/>
<feature type="region of interest" description="Disordered" evidence="1">
    <location>
        <begin position="174"/>
        <end position="241"/>
    </location>
</feature>
<evidence type="ECO:0000256" key="1">
    <source>
        <dbReference type="SAM" id="MobiDB-lite"/>
    </source>
</evidence>
<feature type="compositionally biased region" description="Basic and acidic residues" evidence="1">
    <location>
        <begin position="201"/>
        <end position="214"/>
    </location>
</feature>
<reference evidence="4 5" key="1">
    <citation type="journal article" date="2014" name="PLoS ONE">
        <title>Global Analysis of Gene Expression Profiles in Physic Nut (Jatropha curcas L.) Seedlings Exposed to Salt Stress.</title>
        <authorList>
            <person name="Zhang L."/>
            <person name="Zhang C."/>
            <person name="Wu P."/>
            <person name="Chen Y."/>
            <person name="Li M."/>
            <person name="Jiang H."/>
            <person name="Wu G."/>
        </authorList>
    </citation>
    <scope>NUCLEOTIDE SEQUENCE [LARGE SCALE GENOMIC DNA]</scope>
    <source>
        <strain evidence="5">cv. GZQX0401</strain>
        <tissue evidence="4">Young leaves</tissue>
    </source>
</reference>
<dbReference type="OrthoDB" id="1888344at2759"/>
<dbReference type="EMBL" id="KK916148">
    <property type="protein sequence ID" value="KDP20372.1"/>
    <property type="molecule type" value="Genomic_DNA"/>
</dbReference>
<dbReference type="InterPro" id="IPR048297">
    <property type="entry name" value="DUF936_dom_pln"/>
</dbReference>
<evidence type="ECO:0000313" key="4">
    <source>
        <dbReference type="EMBL" id="KDP20372.1"/>
    </source>
</evidence>